<dbReference type="Proteomes" id="UP000812440">
    <property type="component" value="Chromosome 1"/>
</dbReference>
<keyword evidence="1 2" id="KW-0694">RNA-binding</keyword>
<evidence type="ECO:0000259" key="3">
    <source>
        <dbReference type="PROSITE" id="PS50102"/>
    </source>
</evidence>
<dbReference type="Pfam" id="PF00076">
    <property type="entry name" value="RRM_1"/>
    <property type="match status" value="1"/>
</dbReference>
<dbReference type="EMBL" id="JAACNH010000001">
    <property type="protein sequence ID" value="KAG8454006.1"/>
    <property type="molecule type" value="Genomic_DNA"/>
</dbReference>
<protein>
    <recommendedName>
        <fullName evidence="3">RRM domain-containing protein</fullName>
    </recommendedName>
</protein>
<dbReference type="InterPro" id="IPR012677">
    <property type="entry name" value="Nucleotide-bd_a/b_plait_sf"/>
</dbReference>
<evidence type="ECO:0000313" key="4">
    <source>
        <dbReference type="EMBL" id="KAG8454006.1"/>
    </source>
</evidence>
<dbReference type="InterPro" id="IPR035979">
    <property type="entry name" value="RBD_domain_sf"/>
</dbReference>
<dbReference type="SUPFAM" id="SSF54928">
    <property type="entry name" value="RNA-binding domain, RBD"/>
    <property type="match status" value="1"/>
</dbReference>
<dbReference type="InterPro" id="IPR000504">
    <property type="entry name" value="RRM_dom"/>
</dbReference>
<sequence length="333" mass="37852">MVWKQLDKVNINKAPGPDGLHPRILKKLISVLSRPLFLIFSDSLWSADVPLDWKKANVIPIFKKGSRSQPGNYRPLWGHTIQVDWADPEKEVDEETMQRVKVLYVRNLMISTTEEVIKAEFNKFKFGAVERVKKIKDYAFVHFFNREDAITAMSVMNGKCIEGASIEITLAKPVNKVETSKHNVNGQKSINSESLQNFVSKEGSKKSPGICSSLLTCLNGQTNPSFSELERCTYPLFPGIKLAPINMYSLKMNNFHSAVFQLDYLCKKNNWALPEYYLYSSTSQDGKMLLIYKVVMPAISSNTNSYFMPDKLCTIVERCKELAAQFTLLRLGK</sequence>
<dbReference type="Gene3D" id="3.30.70.330">
    <property type="match status" value="1"/>
</dbReference>
<dbReference type="OrthoDB" id="3800936at2759"/>
<dbReference type="GO" id="GO:0003723">
    <property type="term" value="F:RNA binding"/>
    <property type="evidence" value="ECO:0007669"/>
    <property type="project" value="UniProtKB-UniRule"/>
</dbReference>
<evidence type="ECO:0000256" key="1">
    <source>
        <dbReference type="ARBA" id="ARBA00022884"/>
    </source>
</evidence>
<feature type="domain" description="RRM" evidence="3">
    <location>
        <begin position="101"/>
        <end position="173"/>
    </location>
</feature>
<reference evidence="4" key="1">
    <citation type="thesis" date="2020" institute="ProQuest LLC" country="789 East Eisenhower Parkway, Ann Arbor, MI, USA">
        <title>Comparative Genomics and Chromosome Evolution.</title>
        <authorList>
            <person name="Mudd A.B."/>
        </authorList>
    </citation>
    <scope>NUCLEOTIDE SEQUENCE</scope>
    <source>
        <strain evidence="4">Female2</strain>
        <tissue evidence="4">Blood</tissue>
    </source>
</reference>
<dbReference type="FunFam" id="3.30.70.330:FF:000168">
    <property type="entry name" value="RNA binding motif protein 46"/>
    <property type="match status" value="1"/>
</dbReference>
<dbReference type="PANTHER" id="PTHR21245">
    <property type="entry name" value="HETEROGENEOUS NUCLEAR RIBONUCLEOPROTEIN"/>
    <property type="match status" value="1"/>
</dbReference>
<evidence type="ECO:0000256" key="2">
    <source>
        <dbReference type="PROSITE-ProRule" id="PRU00176"/>
    </source>
</evidence>
<proteinExistence type="predicted"/>
<name>A0A8T2KI03_9PIPI</name>
<organism evidence="4 5">
    <name type="scientific">Hymenochirus boettgeri</name>
    <name type="common">Congo dwarf clawed frog</name>
    <dbReference type="NCBI Taxonomy" id="247094"/>
    <lineage>
        <taxon>Eukaryota</taxon>
        <taxon>Metazoa</taxon>
        <taxon>Chordata</taxon>
        <taxon>Craniata</taxon>
        <taxon>Vertebrata</taxon>
        <taxon>Euteleostomi</taxon>
        <taxon>Amphibia</taxon>
        <taxon>Batrachia</taxon>
        <taxon>Anura</taxon>
        <taxon>Pipoidea</taxon>
        <taxon>Pipidae</taxon>
        <taxon>Pipinae</taxon>
        <taxon>Hymenochirus</taxon>
    </lineage>
</organism>
<dbReference type="AlphaFoldDB" id="A0A8T2KI03"/>
<evidence type="ECO:0000313" key="5">
    <source>
        <dbReference type="Proteomes" id="UP000812440"/>
    </source>
</evidence>
<dbReference type="PROSITE" id="PS50102">
    <property type="entry name" value="RRM"/>
    <property type="match status" value="1"/>
</dbReference>
<keyword evidence="5" id="KW-1185">Reference proteome</keyword>
<comment type="caution">
    <text evidence="4">The sequence shown here is derived from an EMBL/GenBank/DDBJ whole genome shotgun (WGS) entry which is preliminary data.</text>
</comment>
<accession>A0A8T2KI03</accession>
<dbReference type="Pfam" id="PF14709">
    <property type="entry name" value="DND1_DSRM"/>
    <property type="match status" value="1"/>
</dbReference>
<gene>
    <name evidence="4" type="ORF">GDO86_000580</name>
</gene>
<dbReference type="SMART" id="SM00360">
    <property type="entry name" value="RRM"/>
    <property type="match status" value="1"/>
</dbReference>